<keyword evidence="2" id="KW-1003">Cell membrane</keyword>
<feature type="transmembrane region" description="Helical" evidence="10">
    <location>
        <begin position="122"/>
        <end position="147"/>
    </location>
</feature>
<feature type="transmembrane region" description="Helical" evidence="10">
    <location>
        <begin position="226"/>
        <end position="247"/>
    </location>
</feature>
<evidence type="ECO:0000256" key="4">
    <source>
        <dbReference type="ARBA" id="ARBA00022692"/>
    </source>
</evidence>
<evidence type="ECO:0000256" key="8">
    <source>
        <dbReference type="ARBA" id="ARBA00023170"/>
    </source>
</evidence>
<comment type="subcellular location">
    <subcellularLocation>
        <location evidence="1 10">Cell membrane</location>
        <topology evidence="1 10">Multi-pass membrane protein</topology>
    </subcellularLocation>
</comment>
<dbReference type="GO" id="GO:0004984">
    <property type="term" value="F:olfactory receptor activity"/>
    <property type="evidence" value="ECO:0007669"/>
    <property type="project" value="InterPro"/>
</dbReference>
<evidence type="ECO:0000313" key="11">
    <source>
        <dbReference type="EMBL" id="KAL0108523.1"/>
    </source>
</evidence>
<evidence type="ECO:0000256" key="5">
    <source>
        <dbReference type="ARBA" id="ARBA00022725"/>
    </source>
</evidence>
<evidence type="ECO:0000256" key="7">
    <source>
        <dbReference type="ARBA" id="ARBA00023136"/>
    </source>
</evidence>
<evidence type="ECO:0000256" key="2">
    <source>
        <dbReference type="ARBA" id="ARBA00022475"/>
    </source>
</evidence>
<keyword evidence="3 10" id="KW-0716">Sensory transduction</keyword>
<keyword evidence="12" id="KW-1185">Reference proteome</keyword>
<comment type="similarity">
    <text evidence="10">Belongs to the insect chemoreceptor superfamily. Heteromeric odorant receptor channel (TC 1.A.69) family.</text>
</comment>
<dbReference type="AlphaFoldDB" id="A0AAW2EXM9"/>
<feature type="transmembrane region" description="Helical" evidence="10">
    <location>
        <begin position="63"/>
        <end position="80"/>
    </location>
</feature>
<organism evidence="11 12">
    <name type="scientific">Cardiocondyla obscurior</name>
    <dbReference type="NCBI Taxonomy" id="286306"/>
    <lineage>
        <taxon>Eukaryota</taxon>
        <taxon>Metazoa</taxon>
        <taxon>Ecdysozoa</taxon>
        <taxon>Arthropoda</taxon>
        <taxon>Hexapoda</taxon>
        <taxon>Insecta</taxon>
        <taxon>Pterygota</taxon>
        <taxon>Neoptera</taxon>
        <taxon>Endopterygota</taxon>
        <taxon>Hymenoptera</taxon>
        <taxon>Apocrita</taxon>
        <taxon>Aculeata</taxon>
        <taxon>Formicoidea</taxon>
        <taxon>Formicidae</taxon>
        <taxon>Myrmicinae</taxon>
        <taxon>Cardiocondyla</taxon>
    </lineage>
</organism>
<feature type="transmembrane region" description="Helical" evidence="10">
    <location>
        <begin position="174"/>
        <end position="193"/>
    </location>
</feature>
<evidence type="ECO:0000256" key="9">
    <source>
        <dbReference type="ARBA" id="ARBA00023224"/>
    </source>
</evidence>
<dbReference type="GO" id="GO:0005549">
    <property type="term" value="F:odorant binding"/>
    <property type="evidence" value="ECO:0007669"/>
    <property type="project" value="InterPro"/>
</dbReference>
<reference evidence="11 12" key="1">
    <citation type="submission" date="2023-03" db="EMBL/GenBank/DDBJ databases">
        <title>High recombination rates correlate with genetic variation in Cardiocondyla obscurior ants.</title>
        <authorList>
            <person name="Errbii M."/>
        </authorList>
    </citation>
    <scope>NUCLEOTIDE SEQUENCE [LARGE SCALE GENOMIC DNA]</scope>
    <source>
        <strain evidence="11">Alpha-2009</strain>
        <tissue evidence="11">Whole body</tissue>
    </source>
</reference>
<keyword evidence="8 10" id="KW-0675">Receptor</keyword>
<evidence type="ECO:0000256" key="6">
    <source>
        <dbReference type="ARBA" id="ARBA00022989"/>
    </source>
</evidence>
<keyword evidence="6 10" id="KW-1133">Transmembrane helix</keyword>
<keyword evidence="5 10" id="KW-0552">Olfaction</keyword>
<dbReference type="PANTHER" id="PTHR21137:SF35">
    <property type="entry name" value="ODORANT RECEPTOR 19A-RELATED"/>
    <property type="match status" value="1"/>
</dbReference>
<dbReference type="GO" id="GO:0005886">
    <property type="term" value="C:plasma membrane"/>
    <property type="evidence" value="ECO:0007669"/>
    <property type="project" value="UniProtKB-SubCell"/>
</dbReference>
<dbReference type="GO" id="GO:0007165">
    <property type="term" value="P:signal transduction"/>
    <property type="evidence" value="ECO:0007669"/>
    <property type="project" value="UniProtKB-KW"/>
</dbReference>
<name>A0AAW2EXM9_9HYME</name>
<feature type="transmembrane region" description="Helical" evidence="10">
    <location>
        <begin position="259"/>
        <end position="275"/>
    </location>
</feature>
<dbReference type="PANTHER" id="PTHR21137">
    <property type="entry name" value="ODORANT RECEPTOR"/>
    <property type="match status" value="1"/>
</dbReference>
<dbReference type="Proteomes" id="UP001430953">
    <property type="component" value="Unassembled WGS sequence"/>
</dbReference>
<comment type="caution">
    <text evidence="10">Lacks conserved residue(s) required for the propagation of feature annotation.</text>
</comment>
<evidence type="ECO:0000256" key="3">
    <source>
        <dbReference type="ARBA" id="ARBA00022606"/>
    </source>
</evidence>
<accession>A0AAW2EXM9</accession>
<comment type="caution">
    <text evidence="11">The sequence shown here is derived from an EMBL/GenBank/DDBJ whole genome shotgun (WGS) entry which is preliminary data.</text>
</comment>
<protein>
    <recommendedName>
        <fullName evidence="10">Odorant receptor</fullName>
    </recommendedName>
</protein>
<dbReference type="EMBL" id="JADYXP020000016">
    <property type="protein sequence ID" value="KAL0108523.1"/>
    <property type="molecule type" value="Genomic_DNA"/>
</dbReference>
<evidence type="ECO:0000313" key="12">
    <source>
        <dbReference type="Proteomes" id="UP001430953"/>
    </source>
</evidence>
<evidence type="ECO:0000256" key="10">
    <source>
        <dbReference type="RuleBase" id="RU351113"/>
    </source>
</evidence>
<gene>
    <name evidence="11" type="ORF">PUN28_015214</name>
</gene>
<dbReference type="Pfam" id="PF02949">
    <property type="entry name" value="7tm_6"/>
    <property type="match status" value="2"/>
</dbReference>
<feature type="transmembrane region" description="Helical" evidence="10">
    <location>
        <begin position="325"/>
        <end position="350"/>
    </location>
</feature>
<sequence>METTCSHYYNIVCKISSLTGMWPYLKPKTKVLRIALLTVILLTILIPQLAYQFMCKRDLNCTFKAMTAYLLSFVALLKVYTFQFNTRTIKDLTRHLFCAWKELNSSEEYEIMKSYATNSRRFSLIYSVYCFAAIFIFMSMSLIPYALDIVLPLNESRPILPPYRGYYFVDEREYFFQILWHAIVAWEIVIAGIIAHDCLFVTYVEHVCSMFAITGYAQLLEDTFTVPFAVQMLIVTVGMSITLLQITQETSDILEATRYVFYVIGQLIHLFFLSFEGQRLIDHSLEIRDKMYSSFWYKASMKLQKLVMMVMMKSLQPSFLSAGKIYIFSLQSFTMILQTSMSYFTVLATFQ</sequence>
<feature type="transmembrane region" description="Helical" evidence="10">
    <location>
        <begin position="31"/>
        <end position="51"/>
    </location>
</feature>
<keyword evidence="9 10" id="KW-0807">Transducer</keyword>
<evidence type="ECO:0000256" key="1">
    <source>
        <dbReference type="ARBA" id="ARBA00004651"/>
    </source>
</evidence>
<keyword evidence="4 10" id="KW-0812">Transmembrane</keyword>
<feature type="transmembrane region" description="Helical" evidence="10">
    <location>
        <begin position="200"/>
        <end position="220"/>
    </location>
</feature>
<keyword evidence="7 10" id="KW-0472">Membrane</keyword>
<dbReference type="InterPro" id="IPR004117">
    <property type="entry name" value="7tm6_olfct_rcpt"/>
</dbReference>
<proteinExistence type="inferred from homology"/>